<evidence type="ECO:0000256" key="1">
    <source>
        <dbReference type="ARBA" id="ARBA00022723"/>
    </source>
</evidence>
<dbReference type="Gene3D" id="3.90.850.10">
    <property type="entry name" value="Fumarylacetoacetase-like, C-terminal domain"/>
    <property type="match status" value="1"/>
</dbReference>
<dbReference type="InterPro" id="IPR036663">
    <property type="entry name" value="Fumarylacetoacetase_C_sf"/>
</dbReference>
<comment type="caution">
    <text evidence="3">The sequence shown here is derived from an EMBL/GenBank/DDBJ whole genome shotgun (WGS) entry which is preliminary data.</text>
</comment>
<name>A0A544U9F0_LYSSH</name>
<protein>
    <submittedName>
        <fullName evidence="3">4-hydroxyphenylacetate isomerase</fullName>
    </submittedName>
</protein>
<gene>
    <name evidence="3" type="ORF">C7Y47_20210</name>
</gene>
<evidence type="ECO:0000259" key="2">
    <source>
        <dbReference type="Pfam" id="PF01557"/>
    </source>
</evidence>
<dbReference type="PANTHER" id="PTHR11820:SF114">
    <property type="entry name" value="4-HYDROXYPHENYLACETATE CATABOLISM PROTEIN"/>
    <property type="match status" value="1"/>
</dbReference>
<dbReference type="Proteomes" id="UP000317944">
    <property type="component" value="Unassembled WGS sequence"/>
</dbReference>
<feature type="domain" description="Fumarylacetoacetase-like C-terminal" evidence="2">
    <location>
        <begin position="47"/>
        <end position="251"/>
    </location>
</feature>
<dbReference type="Pfam" id="PF01557">
    <property type="entry name" value="FAA_hydrolase"/>
    <property type="match status" value="1"/>
</dbReference>
<organism evidence="3 4">
    <name type="scientific">Lysinibacillus sphaericus</name>
    <name type="common">Bacillus sphaericus</name>
    <dbReference type="NCBI Taxonomy" id="1421"/>
    <lineage>
        <taxon>Bacteria</taxon>
        <taxon>Bacillati</taxon>
        <taxon>Bacillota</taxon>
        <taxon>Bacilli</taxon>
        <taxon>Bacillales</taxon>
        <taxon>Bacillaceae</taxon>
        <taxon>Lysinibacillus</taxon>
    </lineage>
</organism>
<dbReference type="RefSeq" id="WP_142510388.1">
    <property type="nucleotide sequence ID" value="NZ_SADV01000024.1"/>
</dbReference>
<proteinExistence type="predicted"/>
<dbReference type="SUPFAM" id="SSF56529">
    <property type="entry name" value="FAH"/>
    <property type="match status" value="1"/>
</dbReference>
<accession>A0A544U9F0</accession>
<sequence length="252" mass="27462">MSKAIIKFSETLHTKGVEVDPQSNTIILGDRNLTLGQSSLEAPISGTVYGALLNYSGELKALGSSLTKEPYNQPPKAPVLYIKPVNTITGFKSSIPLPKDTSHLQIGASLGIVIGKKATRVTEEKALDHVLGYTIVNDVSIPHENFYRPAVKQKARDNFCPVGPWIIERDAISDPNNLTITVFVNDELKQKNTTANLIRPVSQLISEISEFMTLYGGDVLLVGVPENPPLVKEGDLVRIEIDGIGYLENTVK</sequence>
<evidence type="ECO:0000313" key="3">
    <source>
        <dbReference type="EMBL" id="TQR28750.1"/>
    </source>
</evidence>
<dbReference type="PANTHER" id="PTHR11820">
    <property type="entry name" value="ACYLPYRUVASE"/>
    <property type="match status" value="1"/>
</dbReference>
<dbReference type="AlphaFoldDB" id="A0A544U9F0"/>
<dbReference type="InterPro" id="IPR012686">
    <property type="entry name" value="HPA_isomer/decarb_N"/>
</dbReference>
<keyword evidence="3" id="KW-0413">Isomerase</keyword>
<dbReference type="GO" id="GO:0046872">
    <property type="term" value="F:metal ion binding"/>
    <property type="evidence" value="ECO:0007669"/>
    <property type="project" value="UniProtKB-KW"/>
</dbReference>
<dbReference type="EMBL" id="SADV01000024">
    <property type="protein sequence ID" value="TQR28750.1"/>
    <property type="molecule type" value="Genomic_DNA"/>
</dbReference>
<keyword evidence="1" id="KW-0479">Metal-binding</keyword>
<dbReference type="NCBIfam" id="TIGR02305">
    <property type="entry name" value="HpaG-N-term"/>
    <property type="match status" value="1"/>
</dbReference>
<evidence type="ECO:0000313" key="4">
    <source>
        <dbReference type="Proteomes" id="UP000317944"/>
    </source>
</evidence>
<dbReference type="OrthoDB" id="9805307at2"/>
<dbReference type="InterPro" id="IPR011234">
    <property type="entry name" value="Fumarylacetoacetase-like_C"/>
</dbReference>
<reference evidence="3 4" key="1">
    <citation type="submission" date="2018-03" db="EMBL/GenBank/DDBJ databases">
        <title>Aerobic endospore-forming bacteria genome sequencing and assembly.</title>
        <authorList>
            <person name="Cavalcante D.A."/>
            <person name="Driks A."/>
            <person name="Putonti C."/>
            <person name="De-Souza M.T."/>
        </authorList>
    </citation>
    <scope>NUCLEOTIDE SEQUENCE [LARGE SCALE GENOMIC DNA]</scope>
    <source>
        <strain evidence="3 4">SDF0037</strain>
    </source>
</reference>
<dbReference type="GO" id="GO:0018800">
    <property type="term" value="F:5-oxopent-3-ene-1,2,5-tricarboxylate decarboxylase activity"/>
    <property type="evidence" value="ECO:0007669"/>
    <property type="project" value="InterPro"/>
</dbReference>
<dbReference type="GO" id="GO:0008704">
    <property type="term" value="F:5-carboxymethyl-2-hydroxymuconate delta-isomerase activity"/>
    <property type="evidence" value="ECO:0007669"/>
    <property type="project" value="InterPro"/>
</dbReference>